<dbReference type="GO" id="GO:0000150">
    <property type="term" value="F:DNA strand exchange activity"/>
    <property type="evidence" value="ECO:0007669"/>
    <property type="project" value="InterPro"/>
</dbReference>
<dbReference type="EMBL" id="QEKK01000004">
    <property type="protein sequence ID" value="PVY58694.1"/>
    <property type="molecule type" value="Genomic_DNA"/>
</dbReference>
<dbReference type="PROSITE" id="PS51737">
    <property type="entry name" value="RECOMBINASE_DNA_BIND"/>
    <property type="match status" value="1"/>
</dbReference>
<feature type="domain" description="Recombinase" evidence="3">
    <location>
        <begin position="190"/>
        <end position="316"/>
    </location>
</feature>
<dbReference type="PANTHER" id="PTHR30461">
    <property type="entry name" value="DNA-INVERTASE FROM LAMBDOID PROPHAGE"/>
    <property type="match status" value="1"/>
</dbReference>
<dbReference type="Gene3D" id="3.90.1750.20">
    <property type="entry name" value="Putative Large Serine Recombinase, Chain B, Domain 2"/>
    <property type="match status" value="1"/>
</dbReference>
<dbReference type="GeneID" id="93229034"/>
<dbReference type="InterPro" id="IPR006119">
    <property type="entry name" value="Resolv_N"/>
</dbReference>
<dbReference type="GO" id="GO:0003677">
    <property type="term" value="F:DNA binding"/>
    <property type="evidence" value="ECO:0007669"/>
    <property type="project" value="InterPro"/>
</dbReference>
<dbReference type="InterPro" id="IPR011109">
    <property type="entry name" value="DNA_bind_recombinase_dom"/>
</dbReference>
<dbReference type="Pfam" id="PF00239">
    <property type="entry name" value="Resolvase"/>
    <property type="match status" value="1"/>
</dbReference>
<dbReference type="Pfam" id="PF13408">
    <property type="entry name" value="Zn_ribbon_recom"/>
    <property type="match status" value="1"/>
</dbReference>
<dbReference type="InterPro" id="IPR036162">
    <property type="entry name" value="Resolvase-like_N_sf"/>
</dbReference>
<dbReference type="InterPro" id="IPR050639">
    <property type="entry name" value="SSR_resolvase"/>
</dbReference>
<dbReference type="Proteomes" id="UP000245778">
    <property type="component" value="Unassembled WGS sequence"/>
</dbReference>
<dbReference type="SUPFAM" id="SSF53041">
    <property type="entry name" value="Resolvase-like"/>
    <property type="match status" value="1"/>
</dbReference>
<dbReference type="PANTHER" id="PTHR30461:SF23">
    <property type="entry name" value="DNA RECOMBINASE-RELATED"/>
    <property type="match status" value="1"/>
</dbReference>
<dbReference type="Pfam" id="PF07508">
    <property type="entry name" value="Recombinase"/>
    <property type="match status" value="1"/>
</dbReference>
<protein>
    <submittedName>
        <fullName evidence="4">DNA invertase Pin-like site-specific DNA recombinase</fullName>
    </submittedName>
</protein>
<keyword evidence="1" id="KW-0175">Coiled coil</keyword>
<evidence type="ECO:0000256" key="1">
    <source>
        <dbReference type="SAM" id="Coils"/>
    </source>
</evidence>
<name>A0A2U1CCP1_9FIRM</name>
<dbReference type="SMART" id="SM00857">
    <property type="entry name" value="Resolvase"/>
    <property type="match status" value="1"/>
</dbReference>
<proteinExistence type="predicted"/>
<reference evidence="4 5" key="1">
    <citation type="submission" date="2018-04" db="EMBL/GenBank/DDBJ databases">
        <title>Genomic Encyclopedia of Type Strains, Phase IV (KMG-IV): sequencing the most valuable type-strain genomes for metagenomic binning, comparative biology and taxonomic classification.</title>
        <authorList>
            <person name="Goeker M."/>
        </authorList>
    </citation>
    <scope>NUCLEOTIDE SEQUENCE [LARGE SCALE GENOMIC DNA]</scope>
    <source>
        <strain evidence="4 5">DSM 26588</strain>
    </source>
</reference>
<sequence length="546" mass="62256">MEATAATLERRVRVIPATRKPEELHRDHDGKMRVAAYCRVSTDSEEQLNSYEAQKTYYTQKIQDSPDWEMAGIYADEGISGTSLKKRTQFNKMITACKRGHIDLIITKSLSRFARNTVDCLDTVRLLKANGIGVYFEKENINTLTESSEFLITLFSGFAQAESESLSKNVAWGKQKSAEAGKVTFQYKKMLGYRKGADGQPEIVPEEAEIIRRIYHRYLDGCTLGQIKRELDEDGVPTAQGVERWSPSMIHNILTNEKYIGDALLQKTYVTDCITKKVKKNRGERTMYYVENSHPAIVSKDLFNQVQQEMTRRSSKRKVLQKSGKTELGKYSGKYALTELLVCGECGSPYKRVTWARNGKKRIVWRCVSRLEFGTKYCQHSPTLDEGRLHSAILAAMNEYAAIRQEVCPDVLAMAEEAKQALSQAGAQLLQLKKRMDEVSREQSDVLDRLLVNMADTELNARMKALTDEKESLKAQIADAQQAEVDLEEQATRRRQMWDSIMECAAGYTEFDNELVRQVIQKITVEDAETIRIHFRDSDEVLEQEL</sequence>
<organism evidence="4 5">
    <name type="scientific">Intestinimonas butyriciproducens</name>
    <dbReference type="NCBI Taxonomy" id="1297617"/>
    <lineage>
        <taxon>Bacteria</taxon>
        <taxon>Bacillati</taxon>
        <taxon>Bacillota</taxon>
        <taxon>Clostridia</taxon>
        <taxon>Eubacteriales</taxon>
        <taxon>Intestinimonas</taxon>
    </lineage>
</organism>
<feature type="domain" description="Resolvase/invertase-type recombinase catalytic" evidence="2">
    <location>
        <begin position="33"/>
        <end position="181"/>
    </location>
</feature>
<dbReference type="RefSeq" id="WP_116722071.1">
    <property type="nucleotide sequence ID" value="NZ_CP011524.1"/>
</dbReference>
<evidence type="ECO:0000313" key="4">
    <source>
        <dbReference type="EMBL" id="PVY58694.1"/>
    </source>
</evidence>
<dbReference type="PROSITE" id="PS51736">
    <property type="entry name" value="RECOMBINASES_3"/>
    <property type="match status" value="1"/>
</dbReference>
<dbReference type="OrthoDB" id="2048832at2"/>
<evidence type="ECO:0000259" key="2">
    <source>
        <dbReference type="PROSITE" id="PS51736"/>
    </source>
</evidence>
<dbReference type="InterPro" id="IPR025827">
    <property type="entry name" value="Zn_ribbon_recom_dom"/>
</dbReference>
<evidence type="ECO:0000259" key="3">
    <source>
        <dbReference type="PROSITE" id="PS51737"/>
    </source>
</evidence>
<dbReference type="InterPro" id="IPR038109">
    <property type="entry name" value="DNA_bind_recomb_sf"/>
</dbReference>
<feature type="coiled-coil region" evidence="1">
    <location>
        <begin position="415"/>
        <end position="490"/>
    </location>
</feature>
<accession>A0A2U1CCP1</accession>
<gene>
    <name evidence="4" type="ORF">C7373_104293</name>
</gene>
<evidence type="ECO:0000313" key="5">
    <source>
        <dbReference type="Proteomes" id="UP000245778"/>
    </source>
</evidence>
<dbReference type="AlphaFoldDB" id="A0A2U1CCP1"/>
<dbReference type="CDD" id="cd00338">
    <property type="entry name" value="Ser_Recombinase"/>
    <property type="match status" value="1"/>
</dbReference>
<dbReference type="Gene3D" id="3.40.50.1390">
    <property type="entry name" value="Resolvase, N-terminal catalytic domain"/>
    <property type="match status" value="1"/>
</dbReference>
<comment type="caution">
    <text evidence="4">The sequence shown here is derived from an EMBL/GenBank/DDBJ whole genome shotgun (WGS) entry which is preliminary data.</text>
</comment>